<dbReference type="Proteomes" id="UP000733379">
    <property type="component" value="Unassembled WGS sequence"/>
</dbReference>
<dbReference type="InterPro" id="IPR020904">
    <property type="entry name" value="Sc_DH/Rdtase_CS"/>
</dbReference>
<evidence type="ECO:0000256" key="1">
    <source>
        <dbReference type="ARBA" id="ARBA00004191"/>
    </source>
</evidence>
<sequence>MGEHDERVALVTGGSQGIGKGIALALARQGSAIVCHGQTEDPAQETAAEINRAGGKAIAVWGPIGASDTSRFAVEQAISRYGRLDTLVTSAGIQRYGDVPSTPEETWDEVFDVNVKGVFLAARAALPYLRQSPAGAIAIISSVQATATQNKVAAYTASKGALNALTRAMAVDEAEYGVRVNSISPGSVDTPMLRTSAALFSDGSEESAQQIVANWGTAHALGRVARPEEIGEVVSFVTSPRASFVTGAEIRVDGGLLARIAAPLPDTKN</sequence>
<dbReference type="InterPro" id="IPR050259">
    <property type="entry name" value="SDR"/>
</dbReference>
<comment type="similarity">
    <text evidence="2">Belongs to the short-chain dehydrogenases/reductases (SDR) family.</text>
</comment>
<dbReference type="PROSITE" id="PS00061">
    <property type="entry name" value="ADH_SHORT"/>
    <property type="match status" value="1"/>
</dbReference>
<evidence type="ECO:0000313" key="7">
    <source>
        <dbReference type="Proteomes" id="UP000733379"/>
    </source>
</evidence>
<comment type="subcellular location">
    <subcellularLocation>
        <location evidence="1">Secreted</location>
        <location evidence="1">Cell wall</location>
    </subcellularLocation>
</comment>
<comment type="catalytic activity">
    <reaction evidence="5">
        <text>a (3R)-hydroxyacyl-[ACP] + NADP(+) = a 3-oxoacyl-[ACP] + NADPH + H(+)</text>
        <dbReference type="Rhea" id="RHEA:17397"/>
        <dbReference type="Rhea" id="RHEA-COMP:9916"/>
        <dbReference type="Rhea" id="RHEA-COMP:9945"/>
        <dbReference type="ChEBI" id="CHEBI:15378"/>
        <dbReference type="ChEBI" id="CHEBI:57783"/>
        <dbReference type="ChEBI" id="CHEBI:58349"/>
        <dbReference type="ChEBI" id="CHEBI:78776"/>
        <dbReference type="ChEBI" id="CHEBI:78827"/>
        <dbReference type="EC" id="1.1.1.100"/>
    </reaction>
    <physiologicalReaction direction="right-to-left" evidence="5">
        <dbReference type="Rhea" id="RHEA:17399"/>
    </physiologicalReaction>
</comment>
<dbReference type="InterPro" id="IPR002347">
    <property type="entry name" value="SDR_fam"/>
</dbReference>
<dbReference type="PANTHER" id="PTHR42879">
    <property type="entry name" value="3-OXOACYL-(ACYL-CARRIER-PROTEIN) REDUCTASE"/>
    <property type="match status" value="1"/>
</dbReference>
<dbReference type="PANTHER" id="PTHR42879:SF2">
    <property type="entry name" value="3-OXOACYL-[ACYL-CARRIER-PROTEIN] REDUCTASE FABG"/>
    <property type="match status" value="1"/>
</dbReference>
<dbReference type="SUPFAM" id="SSF51735">
    <property type="entry name" value="NAD(P)-binding Rossmann-fold domains"/>
    <property type="match status" value="1"/>
</dbReference>
<evidence type="ECO:0000256" key="2">
    <source>
        <dbReference type="ARBA" id="ARBA00006484"/>
    </source>
</evidence>
<keyword evidence="7" id="KW-1185">Reference proteome</keyword>
<keyword evidence="3" id="KW-0134">Cell wall</keyword>
<dbReference type="Gene3D" id="3.40.50.720">
    <property type="entry name" value="NAD(P)-binding Rossmann-like Domain"/>
    <property type="match status" value="1"/>
</dbReference>
<protein>
    <recommendedName>
        <fullName evidence="4">3-oxoacyl-[acyl-carrier-protein] reductase MabA</fullName>
    </recommendedName>
</protein>
<evidence type="ECO:0000256" key="5">
    <source>
        <dbReference type="ARBA" id="ARBA00047400"/>
    </source>
</evidence>
<dbReference type="InterPro" id="IPR036291">
    <property type="entry name" value="NAD(P)-bd_dom_sf"/>
</dbReference>
<reference evidence="6 7" key="1">
    <citation type="submission" date="2021-06" db="EMBL/GenBank/DDBJ databases">
        <title>Actinomycetes sequencing.</title>
        <authorList>
            <person name="Shan Q."/>
        </authorList>
    </citation>
    <scope>NUCLEOTIDE SEQUENCE [LARGE SCALE GENOMIC DNA]</scope>
    <source>
        <strain evidence="6 7">NEAU-G5</strain>
    </source>
</reference>
<dbReference type="PRINTS" id="PR00080">
    <property type="entry name" value="SDRFAMILY"/>
</dbReference>
<name>A0ABS6BCP3_9NOCA</name>
<gene>
    <name evidence="6" type="ORF">KO481_41900</name>
</gene>
<keyword evidence="3" id="KW-0964">Secreted</keyword>
<dbReference type="PRINTS" id="PR00081">
    <property type="entry name" value="GDHRDH"/>
</dbReference>
<evidence type="ECO:0000256" key="3">
    <source>
        <dbReference type="ARBA" id="ARBA00022512"/>
    </source>
</evidence>
<evidence type="ECO:0000256" key="4">
    <source>
        <dbReference type="ARBA" id="ARBA00040781"/>
    </source>
</evidence>
<proteinExistence type="inferred from homology"/>
<dbReference type="RefSeq" id="WP_215924188.1">
    <property type="nucleotide sequence ID" value="NZ_JAHKNI010000029.1"/>
</dbReference>
<dbReference type="CDD" id="cd05233">
    <property type="entry name" value="SDR_c"/>
    <property type="match status" value="1"/>
</dbReference>
<comment type="caution">
    <text evidence="6">The sequence shown here is derived from an EMBL/GenBank/DDBJ whole genome shotgun (WGS) entry which is preliminary data.</text>
</comment>
<organism evidence="6 7">
    <name type="scientific">Nocardia albiluteola</name>
    <dbReference type="NCBI Taxonomy" id="2842303"/>
    <lineage>
        <taxon>Bacteria</taxon>
        <taxon>Bacillati</taxon>
        <taxon>Actinomycetota</taxon>
        <taxon>Actinomycetes</taxon>
        <taxon>Mycobacteriales</taxon>
        <taxon>Nocardiaceae</taxon>
        <taxon>Nocardia</taxon>
    </lineage>
</organism>
<dbReference type="EMBL" id="JAHKNI010000029">
    <property type="protein sequence ID" value="MBU3068057.1"/>
    <property type="molecule type" value="Genomic_DNA"/>
</dbReference>
<evidence type="ECO:0000313" key="6">
    <source>
        <dbReference type="EMBL" id="MBU3068057.1"/>
    </source>
</evidence>
<accession>A0ABS6BCP3</accession>
<dbReference type="Pfam" id="PF13561">
    <property type="entry name" value="adh_short_C2"/>
    <property type="match status" value="1"/>
</dbReference>